<dbReference type="EMBL" id="CAWYQH010000001">
    <property type="protein sequence ID" value="CAK8671300.1"/>
    <property type="molecule type" value="Genomic_DNA"/>
</dbReference>
<dbReference type="SUPFAM" id="SSF57667">
    <property type="entry name" value="beta-beta-alpha zinc fingers"/>
    <property type="match status" value="1"/>
</dbReference>
<accession>A0ABP0EV94</accession>
<name>A0ABP0EV94_CLALP</name>
<feature type="compositionally biased region" description="Polar residues" evidence="2">
    <location>
        <begin position="1"/>
        <end position="10"/>
    </location>
</feature>
<evidence type="ECO:0000256" key="2">
    <source>
        <dbReference type="SAM" id="MobiDB-lite"/>
    </source>
</evidence>
<comment type="caution">
    <text evidence="5">The sequence shown here is derived from an EMBL/GenBank/DDBJ whole genome shotgun (WGS) entry which is preliminary data.</text>
</comment>
<evidence type="ECO:0000256" key="3">
    <source>
        <dbReference type="SAM" id="Phobius"/>
    </source>
</evidence>
<keyword evidence="3" id="KW-0812">Transmembrane</keyword>
<organism evidence="5 6">
    <name type="scientific">Clavelina lepadiformis</name>
    <name type="common">Light-bulb sea squirt</name>
    <name type="synonym">Ascidia lepadiformis</name>
    <dbReference type="NCBI Taxonomy" id="159417"/>
    <lineage>
        <taxon>Eukaryota</taxon>
        <taxon>Metazoa</taxon>
        <taxon>Chordata</taxon>
        <taxon>Tunicata</taxon>
        <taxon>Ascidiacea</taxon>
        <taxon>Aplousobranchia</taxon>
        <taxon>Clavelinidae</taxon>
        <taxon>Clavelina</taxon>
    </lineage>
</organism>
<evidence type="ECO:0000259" key="4">
    <source>
        <dbReference type="PROSITE" id="PS50157"/>
    </source>
</evidence>
<dbReference type="InterPro" id="IPR013087">
    <property type="entry name" value="Znf_C2H2_type"/>
</dbReference>
<feature type="domain" description="C2H2-type" evidence="4">
    <location>
        <begin position="71"/>
        <end position="93"/>
    </location>
</feature>
<dbReference type="PROSITE" id="PS50157">
    <property type="entry name" value="ZINC_FINGER_C2H2_2"/>
    <property type="match status" value="1"/>
</dbReference>
<dbReference type="InterPro" id="IPR036236">
    <property type="entry name" value="Znf_C2H2_sf"/>
</dbReference>
<reference evidence="5 6" key="1">
    <citation type="submission" date="2024-02" db="EMBL/GenBank/DDBJ databases">
        <authorList>
            <person name="Daric V."/>
            <person name="Darras S."/>
        </authorList>
    </citation>
    <scope>NUCLEOTIDE SEQUENCE [LARGE SCALE GENOMIC DNA]</scope>
</reference>
<gene>
    <name evidence="5" type="ORF">CVLEPA_LOCUS350</name>
</gene>
<dbReference type="PROSITE" id="PS00028">
    <property type="entry name" value="ZINC_FINGER_C2H2_1"/>
    <property type="match status" value="1"/>
</dbReference>
<proteinExistence type="predicted"/>
<dbReference type="Gene3D" id="3.30.160.60">
    <property type="entry name" value="Classic Zinc Finger"/>
    <property type="match status" value="1"/>
</dbReference>
<keyword evidence="3" id="KW-0472">Membrane</keyword>
<evidence type="ECO:0000313" key="6">
    <source>
        <dbReference type="Proteomes" id="UP001642483"/>
    </source>
</evidence>
<feature type="region of interest" description="Disordered" evidence="2">
    <location>
        <begin position="1"/>
        <end position="23"/>
    </location>
</feature>
<evidence type="ECO:0000256" key="1">
    <source>
        <dbReference type="PROSITE-ProRule" id="PRU00042"/>
    </source>
</evidence>
<keyword evidence="1" id="KW-0862">Zinc</keyword>
<keyword evidence="1" id="KW-0479">Metal-binding</keyword>
<dbReference type="Proteomes" id="UP001642483">
    <property type="component" value="Unassembled WGS sequence"/>
</dbReference>
<protein>
    <recommendedName>
        <fullName evidence="4">C2H2-type domain-containing protein</fullName>
    </recommendedName>
</protein>
<keyword evidence="1" id="KW-0863">Zinc-finger</keyword>
<sequence length="111" mass="13127">MKQTHSQNMSAKEFPDECTSNGKKFKSKVKHSMTIVKDDRKHFCYSVSNKSIKQKANLQTDLRTHVDLPPNQCKICCKSFSKNSDLLHHMTVHDMFLVFFYMYLFVSNYFY</sequence>
<keyword evidence="6" id="KW-1185">Reference proteome</keyword>
<evidence type="ECO:0000313" key="5">
    <source>
        <dbReference type="EMBL" id="CAK8671300.1"/>
    </source>
</evidence>
<keyword evidence="3" id="KW-1133">Transmembrane helix</keyword>
<feature type="transmembrane region" description="Helical" evidence="3">
    <location>
        <begin position="92"/>
        <end position="110"/>
    </location>
</feature>